<feature type="signal peptide" evidence="1">
    <location>
        <begin position="1"/>
        <end position="19"/>
    </location>
</feature>
<gene>
    <name evidence="2" type="ORF">K432DRAFT_206833</name>
</gene>
<sequence>MISFFFFFPLFSLHFSSKAILSPHHFVSGEPTTLFVVGSGKKEHWRSESFWTTRELAVSSHMHGVHTGCPSGKLFLRIGDRESVVSEFPSLHWEWRPGLEVESFGTLSTRREA</sequence>
<feature type="chain" id="PRO_5034517469" description="Secreted protein" evidence="1">
    <location>
        <begin position="20"/>
        <end position="113"/>
    </location>
</feature>
<keyword evidence="3" id="KW-1185">Reference proteome</keyword>
<evidence type="ECO:0008006" key="4">
    <source>
        <dbReference type="Google" id="ProtNLM"/>
    </source>
</evidence>
<protein>
    <recommendedName>
        <fullName evidence="4">Secreted protein</fullName>
    </recommendedName>
</protein>
<keyword evidence="1" id="KW-0732">Signal</keyword>
<dbReference type="EMBL" id="KV744876">
    <property type="protein sequence ID" value="OCK82853.1"/>
    <property type="molecule type" value="Genomic_DNA"/>
</dbReference>
<name>A0A8E2EFE9_9PEZI</name>
<evidence type="ECO:0000313" key="3">
    <source>
        <dbReference type="Proteomes" id="UP000250266"/>
    </source>
</evidence>
<dbReference type="Proteomes" id="UP000250266">
    <property type="component" value="Unassembled WGS sequence"/>
</dbReference>
<accession>A0A8E2EFE9</accession>
<evidence type="ECO:0000256" key="1">
    <source>
        <dbReference type="SAM" id="SignalP"/>
    </source>
</evidence>
<reference evidence="2 3" key="1">
    <citation type="journal article" date="2016" name="Nat. Commun.">
        <title>Ectomycorrhizal ecology is imprinted in the genome of the dominant symbiotic fungus Cenococcum geophilum.</title>
        <authorList>
            <consortium name="DOE Joint Genome Institute"/>
            <person name="Peter M."/>
            <person name="Kohler A."/>
            <person name="Ohm R.A."/>
            <person name="Kuo A."/>
            <person name="Krutzmann J."/>
            <person name="Morin E."/>
            <person name="Arend M."/>
            <person name="Barry K.W."/>
            <person name="Binder M."/>
            <person name="Choi C."/>
            <person name="Clum A."/>
            <person name="Copeland A."/>
            <person name="Grisel N."/>
            <person name="Haridas S."/>
            <person name="Kipfer T."/>
            <person name="LaButti K."/>
            <person name="Lindquist E."/>
            <person name="Lipzen A."/>
            <person name="Maire R."/>
            <person name="Meier B."/>
            <person name="Mihaltcheva S."/>
            <person name="Molinier V."/>
            <person name="Murat C."/>
            <person name="Poggeler S."/>
            <person name="Quandt C.A."/>
            <person name="Sperisen C."/>
            <person name="Tritt A."/>
            <person name="Tisserant E."/>
            <person name="Crous P.W."/>
            <person name="Henrissat B."/>
            <person name="Nehls U."/>
            <person name="Egli S."/>
            <person name="Spatafora J.W."/>
            <person name="Grigoriev I.V."/>
            <person name="Martin F.M."/>
        </authorList>
    </citation>
    <scope>NUCLEOTIDE SEQUENCE [LARGE SCALE GENOMIC DNA]</scope>
    <source>
        <strain evidence="2 3">CBS 459.81</strain>
    </source>
</reference>
<proteinExistence type="predicted"/>
<dbReference type="AlphaFoldDB" id="A0A8E2EFE9"/>
<organism evidence="2 3">
    <name type="scientific">Lepidopterella palustris CBS 459.81</name>
    <dbReference type="NCBI Taxonomy" id="1314670"/>
    <lineage>
        <taxon>Eukaryota</taxon>
        <taxon>Fungi</taxon>
        <taxon>Dikarya</taxon>
        <taxon>Ascomycota</taxon>
        <taxon>Pezizomycotina</taxon>
        <taxon>Dothideomycetes</taxon>
        <taxon>Pleosporomycetidae</taxon>
        <taxon>Mytilinidiales</taxon>
        <taxon>Argynnaceae</taxon>
        <taxon>Lepidopterella</taxon>
    </lineage>
</organism>
<evidence type="ECO:0000313" key="2">
    <source>
        <dbReference type="EMBL" id="OCK82853.1"/>
    </source>
</evidence>